<feature type="signal peptide" evidence="1">
    <location>
        <begin position="1"/>
        <end position="21"/>
    </location>
</feature>
<keyword evidence="1" id="KW-0732">Signal</keyword>
<sequence>MKTLLLMSLGLVILFATIIQAKSKCRCHVGQEPLGLPKTRECCIRANGNFDATNQLCNPGDANQYQQFQDCCLYNSLEGRLCLIIVLINVVLLNVSIM</sequence>
<comment type="caution">
    <text evidence="2">The sequence shown here is derived from an EMBL/GenBank/DDBJ whole genome shotgun (WGS) entry which is preliminary data.</text>
</comment>
<gene>
    <name evidence="2" type="ORF">BDA99DRAFT_493078</name>
</gene>
<accession>A0AAD5PL60</accession>
<dbReference type="EMBL" id="JAIXMP010000001">
    <property type="protein sequence ID" value="KAI9278758.1"/>
    <property type="molecule type" value="Genomic_DNA"/>
</dbReference>
<protein>
    <submittedName>
        <fullName evidence="2">Uncharacterized protein</fullName>
    </submittedName>
</protein>
<name>A0AAD5PL60_9FUNG</name>
<dbReference type="Proteomes" id="UP001209540">
    <property type="component" value="Unassembled WGS sequence"/>
</dbReference>
<dbReference type="AlphaFoldDB" id="A0AAD5PL60"/>
<organism evidence="2 3">
    <name type="scientific">Phascolomyces articulosus</name>
    <dbReference type="NCBI Taxonomy" id="60185"/>
    <lineage>
        <taxon>Eukaryota</taxon>
        <taxon>Fungi</taxon>
        <taxon>Fungi incertae sedis</taxon>
        <taxon>Mucoromycota</taxon>
        <taxon>Mucoromycotina</taxon>
        <taxon>Mucoromycetes</taxon>
        <taxon>Mucorales</taxon>
        <taxon>Lichtheimiaceae</taxon>
        <taxon>Phascolomyces</taxon>
    </lineage>
</organism>
<evidence type="ECO:0000256" key="1">
    <source>
        <dbReference type="SAM" id="SignalP"/>
    </source>
</evidence>
<reference evidence="2" key="2">
    <citation type="submission" date="2023-02" db="EMBL/GenBank/DDBJ databases">
        <authorList>
            <consortium name="DOE Joint Genome Institute"/>
            <person name="Mondo S.J."/>
            <person name="Chang Y."/>
            <person name="Wang Y."/>
            <person name="Ahrendt S."/>
            <person name="Andreopoulos W."/>
            <person name="Barry K."/>
            <person name="Beard J."/>
            <person name="Benny G.L."/>
            <person name="Blankenship S."/>
            <person name="Bonito G."/>
            <person name="Cuomo C."/>
            <person name="Desiro A."/>
            <person name="Gervers K.A."/>
            <person name="Hundley H."/>
            <person name="Kuo A."/>
            <person name="LaButti K."/>
            <person name="Lang B.F."/>
            <person name="Lipzen A."/>
            <person name="O'Donnell K."/>
            <person name="Pangilinan J."/>
            <person name="Reynolds N."/>
            <person name="Sandor L."/>
            <person name="Smith M.W."/>
            <person name="Tsang A."/>
            <person name="Grigoriev I.V."/>
            <person name="Stajich J.E."/>
            <person name="Spatafora J.W."/>
        </authorList>
    </citation>
    <scope>NUCLEOTIDE SEQUENCE</scope>
    <source>
        <strain evidence="2">RSA 2281</strain>
    </source>
</reference>
<evidence type="ECO:0000313" key="3">
    <source>
        <dbReference type="Proteomes" id="UP001209540"/>
    </source>
</evidence>
<reference evidence="2" key="1">
    <citation type="journal article" date="2022" name="IScience">
        <title>Evolution of zygomycete secretomes and the origins of terrestrial fungal ecologies.</title>
        <authorList>
            <person name="Chang Y."/>
            <person name="Wang Y."/>
            <person name="Mondo S."/>
            <person name="Ahrendt S."/>
            <person name="Andreopoulos W."/>
            <person name="Barry K."/>
            <person name="Beard J."/>
            <person name="Benny G.L."/>
            <person name="Blankenship S."/>
            <person name="Bonito G."/>
            <person name="Cuomo C."/>
            <person name="Desiro A."/>
            <person name="Gervers K.A."/>
            <person name="Hundley H."/>
            <person name="Kuo A."/>
            <person name="LaButti K."/>
            <person name="Lang B.F."/>
            <person name="Lipzen A."/>
            <person name="O'Donnell K."/>
            <person name="Pangilinan J."/>
            <person name="Reynolds N."/>
            <person name="Sandor L."/>
            <person name="Smith M.E."/>
            <person name="Tsang A."/>
            <person name="Grigoriev I.V."/>
            <person name="Stajich J.E."/>
            <person name="Spatafora J.W."/>
        </authorList>
    </citation>
    <scope>NUCLEOTIDE SEQUENCE</scope>
    <source>
        <strain evidence="2">RSA 2281</strain>
    </source>
</reference>
<keyword evidence="3" id="KW-1185">Reference proteome</keyword>
<feature type="chain" id="PRO_5041917676" evidence="1">
    <location>
        <begin position="22"/>
        <end position="98"/>
    </location>
</feature>
<proteinExistence type="predicted"/>
<evidence type="ECO:0000313" key="2">
    <source>
        <dbReference type="EMBL" id="KAI9278758.1"/>
    </source>
</evidence>